<proteinExistence type="predicted"/>
<organism evidence="1 2">
    <name type="scientific">[Clostridium] asparagiforme DSM 15981</name>
    <dbReference type="NCBI Taxonomy" id="518636"/>
    <lineage>
        <taxon>Bacteria</taxon>
        <taxon>Bacillati</taxon>
        <taxon>Bacillota</taxon>
        <taxon>Clostridia</taxon>
        <taxon>Lachnospirales</taxon>
        <taxon>Lachnospiraceae</taxon>
        <taxon>Enterocloster</taxon>
    </lineage>
</organism>
<reference evidence="1 2" key="1">
    <citation type="submission" date="2009-01" db="EMBL/GenBank/DDBJ databases">
        <authorList>
            <person name="Fulton L."/>
            <person name="Clifton S."/>
            <person name="Fulton B."/>
            <person name="Xu J."/>
            <person name="Minx P."/>
            <person name="Pepin K.H."/>
            <person name="Johnson M."/>
            <person name="Bhonagiri V."/>
            <person name="Nash W.E."/>
            <person name="Mardis E.R."/>
            <person name="Wilson R.K."/>
        </authorList>
    </citation>
    <scope>NUCLEOTIDE SEQUENCE [LARGE SCALE GENOMIC DNA]</scope>
    <source>
        <strain evidence="1 2">DSM 15981</strain>
    </source>
</reference>
<comment type="caution">
    <text evidence="1">The sequence shown here is derived from an EMBL/GenBank/DDBJ whole genome shotgun (WGS) entry which is preliminary data.</text>
</comment>
<protein>
    <submittedName>
        <fullName evidence="1">Uncharacterized protein</fullName>
    </submittedName>
</protein>
<dbReference type="EMBL" id="ACCJ01000005">
    <property type="protein sequence ID" value="EEG57812.1"/>
    <property type="molecule type" value="Genomic_DNA"/>
</dbReference>
<dbReference type="HOGENOM" id="CLU_3166263_0_0_9"/>
<dbReference type="Proteomes" id="UP000004756">
    <property type="component" value="Unassembled WGS sequence"/>
</dbReference>
<reference evidence="1 2" key="2">
    <citation type="submission" date="2009-02" db="EMBL/GenBank/DDBJ databases">
        <title>Draft genome sequence of Clostridium asparagiforme (DSM 15981).</title>
        <authorList>
            <person name="Sudarsanam P."/>
            <person name="Ley R."/>
            <person name="Guruge J."/>
            <person name="Turnbaugh P.J."/>
            <person name="Mahowald M."/>
            <person name="Liep D."/>
            <person name="Gordon J."/>
        </authorList>
    </citation>
    <scope>NUCLEOTIDE SEQUENCE [LARGE SCALE GENOMIC DNA]</scope>
    <source>
        <strain evidence="1 2">DSM 15981</strain>
    </source>
</reference>
<accession>C0CST6</accession>
<evidence type="ECO:0000313" key="2">
    <source>
        <dbReference type="Proteomes" id="UP000004756"/>
    </source>
</evidence>
<dbReference type="AlphaFoldDB" id="C0CST6"/>
<name>C0CST6_9FIRM</name>
<gene>
    <name evidence="1" type="ORF">CLOSTASPAR_00030</name>
</gene>
<keyword evidence="2" id="KW-1185">Reference proteome</keyword>
<sequence length="47" mass="5476">MLGCQGFSDFTNLLTKIYNHITQSTNKTDNMHNPIGRWRVHKVCNLK</sequence>
<evidence type="ECO:0000313" key="1">
    <source>
        <dbReference type="EMBL" id="EEG57812.1"/>
    </source>
</evidence>